<sequence length="213" mass="24779">MANPDRTKLKVMIKSLFKQSRCSLGSRGIRSMLLNQGIQVGRYLVRKLMRESGLVSKQRKKHKYQSNTSDIILIPNTLNRQFKPVQPNNVWSSDITYIWTGKAWAYLAVVLDLYARRVIGWSISAQADQHLVIKALDEAWYRRGKPTGVIFHSDQGSQYKSHLIQQRLKHYDMQQSMSRKGNCWDNAPTERLFRSLKTEWIPKLGYHSIEDAK</sequence>
<dbReference type="Pfam" id="PF00665">
    <property type="entry name" value="rve"/>
    <property type="match status" value="1"/>
</dbReference>
<dbReference type="InterPro" id="IPR025948">
    <property type="entry name" value="HTH-like_dom"/>
</dbReference>
<keyword evidence="3" id="KW-1185">Reference proteome</keyword>
<evidence type="ECO:0000259" key="1">
    <source>
        <dbReference type="PROSITE" id="PS50994"/>
    </source>
</evidence>
<dbReference type="AlphaFoldDB" id="A0A3A8EJA9"/>
<dbReference type="Pfam" id="PF13276">
    <property type="entry name" value="HTH_21"/>
    <property type="match status" value="1"/>
</dbReference>
<dbReference type="Proteomes" id="UP000282388">
    <property type="component" value="Unassembled WGS sequence"/>
</dbReference>
<name>A0A3A8EJA9_9GAMM</name>
<dbReference type="Gene3D" id="3.30.420.10">
    <property type="entry name" value="Ribonuclease H-like superfamily/Ribonuclease H"/>
    <property type="match status" value="1"/>
</dbReference>
<dbReference type="InterPro" id="IPR012337">
    <property type="entry name" value="RNaseH-like_sf"/>
</dbReference>
<dbReference type="NCBIfam" id="NF033516">
    <property type="entry name" value="transpos_IS3"/>
    <property type="match status" value="1"/>
</dbReference>
<organism evidence="2 3">
    <name type="scientific">Acinetobacter tianfuensis</name>
    <dbReference type="NCBI Taxonomy" id="2419603"/>
    <lineage>
        <taxon>Bacteria</taxon>
        <taxon>Pseudomonadati</taxon>
        <taxon>Pseudomonadota</taxon>
        <taxon>Gammaproteobacteria</taxon>
        <taxon>Moraxellales</taxon>
        <taxon>Moraxellaceae</taxon>
        <taxon>Acinetobacter</taxon>
    </lineage>
</organism>
<gene>
    <name evidence="2" type="ORF">D7V32_16975</name>
</gene>
<dbReference type="PANTHER" id="PTHR46889">
    <property type="entry name" value="TRANSPOSASE INSF FOR INSERTION SEQUENCE IS3B-RELATED"/>
    <property type="match status" value="1"/>
</dbReference>
<dbReference type="GO" id="GO:0015074">
    <property type="term" value="P:DNA integration"/>
    <property type="evidence" value="ECO:0007669"/>
    <property type="project" value="InterPro"/>
</dbReference>
<evidence type="ECO:0000313" key="2">
    <source>
        <dbReference type="EMBL" id="RKG29001.1"/>
    </source>
</evidence>
<proteinExistence type="predicted"/>
<dbReference type="InterPro" id="IPR050900">
    <property type="entry name" value="Transposase_IS3/IS150/IS904"/>
</dbReference>
<dbReference type="SUPFAM" id="SSF53098">
    <property type="entry name" value="Ribonuclease H-like"/>
    <property type="match status" value="1"/>
</dbReference>
<feature type="non-terminal residue" evidence="2">
    <location>
        <position position="213"/>
    </location>
</feature>
<protein>
    <submittedName>
        <fullName evidence="2">IS3 family transposase</fullName>
    </submittedName>
</protein>
<dbReference type="PROSITE" id="PS50994">
    <property type="entry name" value="INTEGRASE"/>
    <property type="match status" value="1"/>
</dbReference>
<dbReference type="GO" id="GO:0003676">
    <property type="term" value="F:nucleic acid binding"/>
    <property type="evidence" value="ECO:0007669"/>
    <property type="project" value="InterPro"/>
</dbReference>
<dbReference type="PANTHER" id="PTHR46889:SF4">
    <property type="entry name" value="TRANSPOSASE INSO FOR INSERTION SEQUENCE ELEMENT IS911B-RELATED"/>
    <property type="match status" value="1"/>
</dbReference>
<feature type="domain" description="Integrase catalytic" evidence="1">
    <location>
        <begin position="83"/>
        <end position="213"/>
    </location>
</feature>
<dbReference type="EMBL" id="RAXV01000091">
    <property type="protein sequence ID" value="RKG29001.1"/>
    <property type="molecule type" value="Genomic_DNA"/>
</dbReference>
<dbReference type="InterPro" id="IPR036397">
    <property type="entry name" value="RNaseH_sf"/>
</dbReference>
<evidence type="ECO:0000313" key="3">
    <source>
        <dbReference type="Proteomes" id="UP000282388"/>
    </source>
</evidence>
<reference evidence="2 3" key="1">
    <citation type="submission" date="2018-09" db="EMBL/GenBank/DDBJ databases">
        <title>The draft genome of Acinetobacter spp. strains.</title>
        <authorList>
            <person name="Qin J."/>
            <person name="Feng Y."/>
            <person name="Zong Z."/>
        </authorList>
    </citation>
    <scope>NUCLEOTIDE SEQUENCE [LARGE SCALE GENOMIC DNA]</scope>
    <source>
        <strain evidence="2 3">WCHAc060012</strain>
    </source>
</reference>
<dbReference type="InterPro" id="IPR048020">
    <property type="entry name" value="Transpos_IS3"/>
</dbReference>
<comment type="caution">
    <text evidence="2">The sequence shown here is derived from an EMBL/GenBank/DDBJ whole genome shotgun (WGS) entry which is preliminary data.</text>
</comment>
<accession>A0A3A8EJA9</accession>
<dbReference type="InterPro" id="IPR001584">
    <property type="entry name" value="Integrase_cat-core"/>
</dbReference>